<keyword evidence="2" id="KW-1185">Reference proteome</keyword>
<evidence type="ECO:0000313" key="1">
    <source>
        <dbReference type="EMBL" id="MFC4739449.1"/>
    </source>
</evidence>
<gene>
    <name evidence="1" type="ORF">ACFO3U_05535</name>
</gene>
<sequence>MKNFLLIIATSFILFSCSKNDDDIQNVNTSFFNINTGNKWVYNRYAINALGSTSSIIQIDSVLVIGDTLINSISYKKIEHKEFTVNSNNLLQTYYEYLRIDSNDHLVDTNGYVFHPGFDSQYQNVYTHLSSLHLDYNTGNYVQDTWGVSTFQNVAPQNIIVEGQNYFVYDYLGNFVGNSSLGIPNNTIHYMYEEGIGMVLRRCPFVSSASNYYEDRLVSYVIN</sequence>
<evidence type="ECO:0000313" key="2">
    <source>
        <dbReference type="Proteomes" id="UP001595885"/>
    </source>
</evidence>
<accession>A0ABV9P5F0</accession>
<dbReference type="RefSeq" id="WP_379738943.1">
    <property type="nucleotide sequence ID" value="NZ_JBHSGW010000004.1"/>
</dbReference>
<dbReference type="PROSITE" id="PS51257">
    <property type="entry name" value="PROKAR_LIPOPROTEIN"/>
    <property type="match status" value="1"/>
</dbReference>
<reference evidence="2" key="1">
    <citation type="journal article" date="2019" name="Int. J. Syst. Evol. Microbiol.">
        <title>The Global Catalogue of Microorganisms (GCM) 10K type strain sequencing project: providing services to taxonomists for standard genome sequencing and annotation.</title>
        <authorList>
            <consortium name="The Broad Institute Genomics Platform"/>
            <consortium name="The Broad Institute Genome Sequencing Center for Infectious Disease"/>
            <person name="Wu L."/>
            <person name="Ma J."/>
        </authorList>
    </citation>
    <scope>NUCLEOTIDE SEQUENCE [LARGE SCALE GENOMIC DNA]</scope>
    <source>
        <strain evidence="2">CCUG 50349</strain>
    </source>
</reference>
<proteinExistence type="predicted"/>
<dbReference type="EMBL" id="JBHSGW010000004">
    <property type="protein sequence ID" value="MFC4739449.1"/>
    <property type="molecule type" value="Genomic_DNA"/>
</dbReference>
<comment type="caution">
    <text evidence="1">The sequence shown here is derived from an EMBL/GenBank/DDBJ whole genome shotgun (WGS) entry which is preliminary data.</text>
</comment>
<organism evidence="1 2">
    <name type="scientific">Flavobacterium ponti</name>
    <dbReference type="NCBI Taxonomy" id="665133"/>
    <lineage>
        <taxon>Bacteria</taxon>
        <taxon>Pseudomonadati</taxon>
        <taxon>Bacteroidota</taxon>
        <taxon>Flavobacteriia</taxon>
        <taxon>Flavobacteriales</taxon>
        <taxon>Flavobacteriaceae</taxon>
        <taxon>Flavobacterium</taxon>
    </lineage>
</organism>
<dbReference type="Proteomes" id="UP001595885">
    <property type="component" value="Unassembled WGS sequence"/>
</dbReference>
<protein>
    <submittedName>
        <fullName evidence="1">Uncharacterized protein</fullName>
    </submittedName>
</protein>
<name>A0ABV9P5F0_9FLAO</name>